<organism evidence="8 9">
    <name type="scientific">Eptatretus burgeri</name>
    <name type="common">Inshore hagfish</name>
    <dbReference type="NCBI Taxonomy" id="7764"/>
    <lineage>
        <taxon>Eukaryota</taxon>
        <taxon>Metazoa</taxon>
        <taxon>Chordata</taxon>
        <taxon>Craniata</taxon>
        <taxon>Vertebrata</taxon>
        <taxon>Cyclostomata</taxon>
        <taxon>Myxini</taxon>
        <taxon>Myxiniformes</taxon>
        <taxon>Myxinidae</taxon>
        <taxon>Eptatretinae</taxon>
        <taxon>Eptatretus</taxon>
    </lineage>
</organism>
<evidence type="ECO:0000256" key="2">
    <source>
        <dbReference type="ARBA" id="ARBA00007965"/>
    </source>
</evidence>
<dbReference type="InterPro" id="IPR002259">
    <property type="entry name" value="Eqnu_transpt"/>
</dbReference>
<reference evidence="8" key="2">
    <citation type="submission" date="2025-09" db="UniProtKB">
        <authorList>
            <consortium name="Ensembl"/>
        </authorList>
    </citation>
    <scope>IDENTIFICATION</scope>
</reference>
<accession>A0A8C4QY35</accession>
<evidence type="ECO:0000313" key="8">
    <source>
        <dbReference type="Ensembl" id="ENSEBUP00000022299.1"/>
    </source>
</evidence>
<dbReference type="PANTHER" id="PTHR10332:SF88">
    <property type="entry name" value="EQUILIBRATIVE NUCLEOSIDE TRANSPORTER 1, ISOFORM A"/>
    <property type="match status" value="1"/>
</dbReference>
<keyword evidence="6 7" id="KW-0472">Membrane</keyword>
<keyword evidence="4 7" id="KW-0812">Transmembrane</keyword>
<feature type="transmembrane region" description="Helical" evidence="7">
    <location>
        <begin position="221"/>
        <end position="242"/>
    </location>
</feature>
<evidence type="ECO:0000256" key="7">
    <source>
        <dbReference type="SAM" id="Phobius"/>
    </source>
</evidence>
<evidence type="ECO:0000256" key="3">
    <source>
        <dbReference type="ARBA" id="ARBA00022448"/>
    </source>
</evidence>
<dbReference type="AlphaFoldDB" id="A0A8C4QY35"/>
<dbReference type="GO" id="GO:0005886">
    <property type="term" value="C:plasma membrane"/>
    <property type="evidence" value="ECO:0007669"/>
    <property type="project" value="TreeGrafter"/>
</dbReference>
<dbReference type="PANTHER" id="PTHR10332">
    <property type="entry name" value="EQUILIBRATIVE NUCLEOSIDE TRANSPORTER"/>
    <property type="match status" value="1"/>
</dbReference>
<reference evidence="8" key="1">
    <citation type="submission" date="2025-08" db="UniProtKB">
        <authorList>
            <consortium name="Ensembl"/>
        </authorList>
    </citation>
    <scope>IDENTIFICATION</scope>
</reference>
<comment type="subcellular location">
    <subcellularLocation>
        <location evidence="1">Membrane</location>
        <topology evidence="1">Multi-pass membrane protein</topology>
    </subcellularLocation>
</comment>
<feature type="transmembrane region" description="Helical" evidence="7">
    <location>
        <begin position="96"/>
        <end position="114"/>
    </location>
</feature>
<feature type="transmembrane region" description="Helical" evidence="7">
    <location>
        <begin position="192"/>
        <end position="215"/>
    </location>
</feature>
<dbReference type="GeneTree" id="ENSGT00950000182898"/>
<dbReference type="PRINTS" id="PR01130">
    <property type="entry name" value="DERENTRNSPRT"/>
</dbReference>
<protein>
    <submittedName>
        <fullName evidence="8">Uncharacterized protein</fullName>
    </submittedName>
</protein>
<dbReference type="Ensembl" id="ENSEBUT00000022875.1">
    <property type="protein sequence ID" value="ENSEBUP00000022299.1"/>
    <property type="gene ID" value="ENSEBUG00000013726.1"/>
</dbReference>
<evidence type="ECO:0000256" key="6">
    <source>
        <dbReference type="ARBA" id="ARBA00023136"/>
    </source>
</evidence>
<keyword evidence="3" id="KW-0813">Transport</keyword>
<keyword evidence="5 7" id="KW-1133">Transmembrane helix</keyword>
<keyword evidence="9" id="KW-1185">Reference proteome</keyword>
<evidence type="ECO:0000256" key="1">
    <source>
        <dbReference type="ARBA" id="ARBA00004141"/>
    </source>
</evidence>
<evidence type="ECO:0000256" key="4">
    <source>
        <dbReference type="ARBA" id="ARBA00022692"/>
    </source>
</evidence>
<dbReference type="Proteomes" id="UP000694388">
    <property type="component" value="Unplaced"/>
</dbReference>
<evidence type="ECO:0000256" key="5">
    <source>
        <dbReference type="ARBA" id="ARBA00022989"/>
    </source>
</evidence>
<feature type="transmembrane region" description="Helical" evidence="7">
    <location>
        <begin position="126"/>
        <end position="147"/>
    </location>
</feature>
<dbReference type="Pfam" id="PF01733">
    <property type="entry name" value="Nucleoside_tran"/>
    <property type="match status" value="1"/>
</dbReference>
<dbReference type="GO" id="GO:0005337">
    <property type="term" value="F:nucleoside transmembrane transporter activity"/>
    <property type="evidence" value="ECO:0007669"/>
    <property type="project" value="InterPro"/>
</dbReference>
<name>A0A8C4QY35_EPTBU</name>
<dbReference type="OMA" id="ISTHESW"/>
<comment type="similarity">
    <text evidence="2">Belongs to the SLC29A/ENT transporter (TC 2.A.57) family.</text>
</comment>
<proteinExistence type="inferred from homology"/>
<evidence type="ECO:0000313" key="9">
    <source>
        <dbReference type="Proteomes" id="UP000694388"/>
    </source>
</evidence>
<sequence>MEQTSLAEEISTHESWHKENANILASSSSTVDVTQFSWKPTWSILFVLGLSCDLPWSFFSTAMEDFKMRLGPDDHGNFTTTTVNQTKLQEYFNPSLTFINFSSLLIFSGIVSALHQRISERIRIIGSLFAISLLLALVTALIFIPALDKMPHIFFGITMLANFQIAAFVAVLRSSLTSIVGVFPQEYTVPLLSGQGMAGIFAALSKIITLLMYNLDPRMNSLYFFMIAIMFELIAIVCYIILRRLSLYKYYFAKVTHKKESQFAGYRRWEVVLPDLKISTSISVQEKCGTVFKDTPMDEKMEQNDGEQPDSILIVLKQIWPMALNICVNDVANISLFPAVCADVRTSLAPANSLWDKFVCSRWLFSHEDVWVLCWSDVHGFDTFSRKEQLFAPAVGLCANTFHPNDNILQRVSSFSHKLVF</sequence>
<feature type="transmembrane region" description="Helical" evidence="7">
    <location>
        <begin position="153"/>
        <end position="172"/>
    </location>
</feature>